<feature type="compositionally biased region" description="Polar residues" evidence="3">
    <location>
        <begin position="594"/>
        <end position="606"/>
    </location>
</feature>
<gene>
    <name evidence="6" type="ORF">GH808_10140</name>
</gene>
<evidence type="ECO:0000313" key="7">
    <source>
        <dbReference type="Proteomes" id="UP000603234"/>
    </source>
</evidence>
<accession>A0ABR6WVY2</accession>
<dbReference type="Pfam" id="PF02872">
    <property type="entry name" value="5_nucleotid_C"/>
    <property type="match status" value="1"/>
</dbReference>
<feature type="region of interest" description="Disordered" evidence="3">
    <location>
        <begin position="580"/>
        <end position="607"/>
    </location>
</feature>
<evidence type="ECO:0000256" key="3">
    <source>
        <dbReference type="SAM" id="MobiDB-lite"/>
    </source>
</evidence>
<comment type="similarity">
    <text evidence="2">Belongs to the 5'-nucleotidase family.</text>
</comment>
<dbReference type="InterPro" id="IPR008334">
    <property type="entry name" value="5'-Nucleotdase_C"/>
</dbReference>
<dbReference type="CDD" id="cd00845">
    <property type="entry name" value="MPP_UshA_N_like"/>
    <property type="match status" value="1"/>
</dbReference>
<keyword evidence="2" id="KW-0378">Hydrolase</keyword>
<evidence type="ECO:0000256" key="2">
    <source>
        <dbReference type="RuleBase" id="RU362119"/>
    </source>
</evidence>
<reference evidence="6 7" key="1">
    <citation type="journal article" date="2020" name="mSystems">
        <title>Defining Genomic and Predicted Metabolic Features of the Acetobacterium Genus.</title>
        <authorList>
            <person name="Ross D.E."/>
            <person name="Marshall C.W."/>
            <person name="Gulliver D."/>
            <person name="May H.D."/>
            <person name="Norman R.S."/>
        </authorList>
    </citation>
    <scope>NUCLEOTIDE SEQUENCE [LARGE SCALE GENOMIC DNA]</scope>
    <source>
        <strain evidence="6 7">DSM 8238</strain>
    </source>
</reference>
<feature type="domain" description="5'-Nucleotidase C-terminal" evidence="5">
    <location>
        <begin position="385"/>
        <end position="538"/>
    </location>
</feature>
<dbReference type="PANTHER" id="PTHR11575">
    <property type="entry name" value="5'-NUCLEOTIDASE-RELATED"/>
    <property type="match status" value="1"/>
</dbReference>
<keyword evidence="7" id="KW-1185">Reference proteome</keyword>
<dbReference type="EMBL" id="WJBC01000014">
    <property type="protein sequence ID" value="MBC3804789.1"/>
    <property type="molecule type" value="Genomic_DNA"/>
</dbReference>
<dbReference type="PANTHER" id="PTHR11575:SF24">
    <property type="entry name" value="5'-NUCLEOTIDASE"/>
    <property type="match status" value="1"/>
</dbReference>
<evidence type="ECO:0000313" key="6">
    <source>
        <dbReference type="EMBL" id="MBC3804789.1"/>
    </source>
</evidence>
<sequence>MKKCKRILSLLLMVLIIFGCWGSAVLAATVNDDETITLKIIHTNDTHARYMYSANKTIGYAKLKTIINQESPDLTVDGGDIFHGQSFATIEKGGSIAELMAAVGFDAMAPGNHDFNYGSARLLTLGVMANTKILGANVTYSDTGNPFFNDDYLIKAIDANGETIKIGVFGLISPDIYADTAPDNVQGLTFGIEESVLETARTSVAALEAQGCDVIVALTHIGDSGNGVLMRSDELAQNVPGIDVIVDGHTHDVENTEVNGTLIVQTGCYSSAVGEVELTLKENEQKAVAVSEAGIISDSNTVSEQVPGPEPILTSQANMTDTQAVEPTYTVESKAEKLITVSQATDELIPADKTVADLIAEIETRQEPIKKQIVGNTPVKLGGATDNIWEEVRLGELNLGRVLTDSYLYATGADVAVENAGGIRAEIAAGDITKGQVIDVLPFGNYLVTKKVSGADILSMLETSIEIGINNRTAKDANNNSWPSNSGSYLQWNGIKAQYDLSKAKGERVFSAKIGGVDLNPNQMVTVACNNYLATSSDYPELKAASIVNEYAACDEAVTTYLQAAGNERFLAAVNNANVTEGKTPEPQPVAPVQKQSSENPKTGSEQRGWASVLLGLLI</sequence>
<evidence type="ECO:0000259" key="4">
    <source>
        <dbReference type="Pfam" id="PF00149"/>
    </source>
</evidence>
<dbReference type="InterPro" id="IPR036907">
    <property type="entry name" value="5'-Nucleotdase_C_sf"/>
</dbReference>
<feature type="chain" id="PRO_5044995202" description="2',3'-cyclic-nucleotide 2'-phosphodiesterase/5'-or 3'-nucleotidase, 5'-nucleotidase family" evidence="2">
    <location>
        <begin position="28"/>
        <end position="619"/>
    </location>
</feature>
<evidence type="ECO:0000259" key="5">
    <source>
        <dbReference type="Pfam" id="PF02872"/>
    </source>
</evidence>
<dbReference type="SUPFAM" id="SSF55816">
    <property type="entry name" value="5'-nucleotidase (syn. UDP-sugar hydrolase), C-terminal domain"/>
    <property type="match status" value="1"/>
</dbReference>
<organism evidence="6 7">
    <name type="scientific">Acetobacterium fimetarium</name>
    <dbReference type="NCBI Taxonomy" id="52691"/>
    <lineage>
        <taxon>Bacteria</taxon>
        <taxon>Bacillati</taxon>
        <taxon>Bacillota</taxon>
        <taxon>Clostridia</taxon>
        <taxon>Eubacteriales</taxon>
        <taxon>Eubacteriaceae</taxon>
        <taxon>Acetobacterium</taxon>
    </lineage>
</organism>
<feature type="signal peptide" evidence="2">
    <location>
        <begin position="1"/>
        <end position="27"/>
    </location>
</feature>
<keyword evidence="2" id="KW-0547">Nucleotide-binding</keyword>
<dbReference type="InterPro" id="IPR029052">
    <property type="entry name" value="Metallo-depent_PP-like"/>
</dbReference>
<feature type="domain" description="Calcineurin-like phosphoesterase" evidence="4">
    <location>
        <begin position="38"/>
        <end position="252"/>
    </location>
</feature>
<protein>
    <recommendedName>
        <fullName evidence="8">2',3'-cyclic-nucleotide 2'-phosphodiesterase/5'-or 3'-nucleotidase, 5'-nucleotidase family</fullName>
    </recommendedName>
</protein>
<dbReference type="InterPro" id="IPR006179">
    <property type="entry name" value="5_nucleotidase/apyrase"/>
</dbReference>
<dbReference type="RefSeq" id="WP_186842675.1">
    <property type="nucleotide sequence ID" value="NZ_WJBC01000014.1"/>
</dbReference>
<evidence type="ECO:0008006" key="8">
    <source>
        <dbReference type="Google" id="ProtNLM"/>
    </source>
</evidence>
<keyword evidence="1 2" id="KW-0732">Signal</keyword>
<dbReference type="Gene3D" id="3.60.21.10">
    <property type="match status" value="1"/>
</dbReference>
<dbReference type="InterPro" id="IPR004843">
    <property type="entry name" value="Calcineurin-like_PHP"/>
</dbReference>
<dbReference type="PROSITE" id="PS51257">
    <property type="entry name" value="PROKAR_LIPOPROTEIN"/>
    <property type="match status" value="1"/>
</dbReference>
<evidence type="ECO:0000256" key="1">
    <source>
        <dbReference type="ARBA" id="ARBA00022729"/>
    </source>
</evidence>
<dbReference type="SUPFAM" id="SSF56300">
    <property type="entry name" value="Metallo-dependent phosphatases"/>
    <property type="match status" value="1"/>
</dbReference>
<dbReference type="Pfam" id="PF00149">
    <property type="entry name" value="Metallophos"/>
    <property type="match status" value="1"/>
</dbReference>
<dbReference type="Proteomes" id="UP000603234">
    <property type="component" value="Unassembled WGS sequence"/>
</dbReference>
<dbReference type="PRINTS" id="PR01607">
    <property type="entry name" value="APYRASEFAMLY"/>
</dbReference>
<comment type="caution">
    <text evidence="6">The sequence shown here is derived from an EMBL/GenBank/DDBJ whole genome shotgun (WGS) entry which is preliminary data.</text>
</comment>
<dbReference type="Gene3D" id="3.90.780.10">
    <property type="entry name" value="5'-Nucleotidase, C-terminal domain"/>
    <property type="match status" value="1"/>
</dbReference>
<proteinExistence type="inferred from homology"/>
<name>A0ABR6WVY2_9FIRM</name>